<dbReference type="PANTHER" id="PTHR13362:SF2">
    <property type="entry name" value="SMALL RIBOSOMAL SUBUNIT PROTEIN MS33"/>
    <property type="match status" value="1"/>
</dbReference>
<dbReference type="InterPro" id="IPR013219">
    <property type="entry name" value="Ribosomal_mS33"/>
</dbReference>
<dbReference type="AlphaFoldDB" id="A0AAV5RQ30"/>
<organism evidence="7 8">
    <name type="scientific">Starmerella bacillaris</name>
    <name type="common">Yeast</name>
    <name type="synonym">Candida zemplinina</name>
    <dbReference type="NCBI Taxonomy" id="1247836"/>
    <lineage>
        <taxon>Eukaryota</taxon>
        <taxon>Fungi</taxon>
        <taxon>Dikarya</taxon>
        <taxon>Ascomycota</taxon>
        <taxon>Saccharomycotina</taxon>
        <taxon>Dipodascomycetes</taxon>
        <taxon>Dipodascales</taxon>
        <taxon>Trichomonascaceae</taxon>
        <taxon>Starmerella</taxon>
    </lineage>
</organism>
<dbReference type="GO" id="GO:1990904">
    <property type="term" value="C:ribonucleoprotein complex"/>
    <property type="evidence" value="ECO:0007669"/>
    <property type="project" value="UniProtKB-KW"/>
</dbReference>
<keyword evidence="5" id="KW-0687">Ribonucleoprotein</keyword>
<dbReference type="Proteomes" id="UP001362899">
    <property type="component" value="Unassembled WGS sequence"/>
</dbReference>
<keyword evidence="3 7" id="KW-0689">Ribosomal protein</keyword>
<comment type="similarity">
    <text evidence="2">Belongs to the mitochondrion-specific ribosomal protein mS33 family.</text>
</comment>
<accession>A0AAV5RQ30</accession>
<keyword evidence="8" id="KW-1185">Reference proteome</keyword>
<dbReference type="EMBL" id="BTGC01000008">
    <property type="protein sequence ID" value="GMM52639.1"/>
    <property type="molecule type" value="Genomic_DNA"/>
</dbReference>
<name>A0AAV5RQ30_STABA</name>
<evidence type="ECO:0000256" key="3">
    <source>
        <dbReference type="ARBA" id="ARBA00022980"/>
    </source>
</evidence>
<comment type="caution">
    <text evidence="7">The sequence shown here is derived from an EMBL/GenBank/DDBJ whole genome shotgun (WGS) entry which is preliminary data.</text>
</comment>
<keyword evidence="4" id="KW-0496">Mitochondrion</keyword>
<evidence type="ECO:0000313" key="8">
    <source>
        <dbReference type="Proteomes" id="UP001362899"/>
    </source>
</evidence>
<reference evidence="7 8" key="1">
    <citation type="journal article" date="2023" name="Elife">
        <title>Identification of key yeast species and microbe-microbe interactions impacting larval growth of Drosophila in the wild.</title>
        <authorList>
            <person name="Mure A."/>
            <person name="Sugiura Y."/>
            <person name="Maeda R."/>
            <person name="Honda K."/>
            <person name="Sakurai N."/>
            <person name="Takahashi Y."/>
            <person name="Watada M."/>
            <person name="Katoh T."/>
            <person name="Gotoh A."/>
            <person name="Gotoh Y."/>
            <person name="Taniguchi I."/>
            <person name="Nakamura K."/>
            <person name="Hayashi T."/>
            <person name="Katayama T."/>
            <person name="Uemura T."/>
            <person name="Hattori Y."/>
        </authorList>
    </citation>
    <scope>NUCLEOTIDE SEQUENCE [LARGE SCALE GENOMIC DNA]</scope>
    <source>
        <strain evidence="7 8">SB-73</strain>
    </source>
</reference>
<evidence type="ECO:0000313" key="7">
    <source>
        <dbReference type="EMBL" id="GMM52639.1"/>
    </source>
</evidence>
<dbReference type="PANTHER" id="PTHR13362">
    <property type="entry name" value="MITOCHONDRIAL RIBOSOMAL PROTEIN S33"/>
    <property type="match status" value="1"/>
</dbReference>
<evidence type="ECO:0000256" key="6">
    <source>
        <dbReference type="ARBA" id="ARBA00035132"/>
    </source>
</evidence>
<comment type="subcellular location">
    <subcellularLocation>
        <location evidence="1">Mitochondrion</location>
    </subcellularLocation>
</comment>
<protein>
    <recommendedName>
        <fullName evidence="6">Small ribosomal subunit protein mS33</fullName>
    </recommendedName>
</protein>
<evidence type="ECO:0000256" key="2">
    <source>
        <dbReference type="ARBA" id="ARBA00008970"/>
    </source>
</evidence>
<dbReference type="GO" id="GO:0005840">
    <property type="term" value="C:ribosome"/>
    <property type="evidence" value="ECO:0007669"/>
    <property type="project" value="UniProtKB-KW"/>
</dbReference>
<proteinExistence type="inferred from homology"/>
<dbReference type="Pfam" id="PF08293">
    <property type="entry name" value="MRP-S33"/>
    <property type="match status" value="1"/>
</dbReference>
<gene>
    <name evidence="7" type="ORF">DASB73_036020</name>
</gene>
<evidence type="ECO:0000256" key="1">
    <source>
        <dbReference type="ARBA" id="ARBA00004173"/>
    </source>
</evidence>
<evidence type="ECO:0000256" key="5">
    <source>
        <dbReference type="ARBA" id="ARBA00023274"/>
    </source>
</evidence>
<sequence length="102" mass="11779">MASPARLRELTKLRCAIFNKPYNPDNLRIGTEILQAPLRGPELINYYYPSLKAIPTAAQMNKMDPEMNCYDPDEKYRLERIERLKRKGKGAPKKQSAPKSKK</sequence>
<dbReference type="GO" id="GO:0005739">
    <property type="term" value="C:mitochondrion"/>
    <property type="evidence" value="ECO:0007669"/>
    <property type="project" value="UniProtKB-SubCell"/>
</dbReference>
<evidence type="ECO:0000256" key="4">
    <source>
        <dbReference type="ARBA" id="ARBA00023128"/>
    </source>
</evidence>